<sequence length="412" mass="44350">MSVMVVTDSSACLPPALAAEYGITVLDFHAEGEGDDETTAGLGALELTACYARLLERGGDDGVVALHISKELSGTWSSASQAAAVLDGRVEVIDTMSGGMVIGQAAIAAARCAGDGGSLDECRGAAQHAIDTGHLWLFVNRLDTLARGGRLTAGQRLLSTALAIKPIMHLAGGRLELAAKTRTRSKAMERMVTLAANAYREAAEALLPPSEDDGDGQDSGTSGTGEERENRDVRDDHDDREDHDVRDDAEAESGPGEPAEPSTPGETTEGTEEDTRESDDEHEPEGSGDRPRIFSFGGRDKSEKTDRADKHDKHEKHDKNDKHEKNDKADKPEHERLRLRRRGVDQVPLHELPRVPMHLAVHHREVEDVAEELRAHLREQLPECVVISVVDIGHSMAVHTGPGALAVSLVED</sequence>
<feature type="compositionally biased region" description="Basic and acidic residues" evidence="2">
    <location>
        <begin position="284"/>
        <end position="336"/>
    </location>
</feature>
<dbReference type="Gene3D" id="3.30.1180.10">
    <property type="match status" value="2"/>
</dbReference>
<evidence type="ECO:0000313" key="3">
    <source>
        <dbReference type="EMBL" id="MCJ7858353.1"/>
    </source>
</evidence>
<dbReference type="InterPro" id="IPR003797">
    <property type="entry name" value="DegV"/>
</dbReference>
<evidence type="ECO:0000313" key="4">
    <source>
        <dbReference type="Proteomes" id="UP001139207"/>
    </source>
</evidence>
<proteinExistence type="predicted"/>
<dbReference type="RefSeq" id="WP_244804080.1">
    <property type="nucleotide sequence ID" value="NZ_JALIEA010000012.1"/>
</dbReference>
<dbReference type="Proteomes" id="UP001139207">
    <property type="component" value="Unassembled WGS sequence"/>
</dbReference>
<dbReference type="InterPro" id="IPR050270">
    <property type="entry name" value="DegV_domain_contain"/>
</dbReference>
<dbReference type="InterPro" id="IPR043168">
    <property type="entry name" value="DegV_C"/>
</dbReference>
<evidence type="ECO:0000256" key="2">
    <source>
        <dbReference type="SAM" id="MobiDB-lite"/>
    </source>
</evidence>
<name>A0A9X1WHL0_9CORY</name>
<comment type="caution">
    <text evidence="3">The sequence shown here is derived from an EMBL/GenBank/DDBJ whole genome shotgun (WGS) entry which is preliminary data.</text>
</comment>
<dbReference type="Pfam" id="PF02645">
    <property type="entry name" value="DegV"/>
    <property type="match status" value="2"/>
</dbReference>
<dbReference type="GO" id="GO:0008289">
    <property type="term" value="F:lipid binding"/>
    <property type="evidence" value="ECO:0007669"/>
    <property type="project" value="UniProtKB-KW"/>
</dbReference>
<dbReference type="PANTHER" id="PTHR33434:SF2">
    <property type="entry name" value="FATTY ACID-BINDING PROTEIN TM_1468"/>
    <property type="match status" value="1"/>
</dbReference>
<feature type="region of interest" description="Disordered" evidence="2">
    <location>
        <begin position="206"/>
        <end position="339"/>
    </location>
</feature>
<dbReference type="SUPFAM" id="SSF82549">
    <property type="entry name" value="DAK1/DegV-like"/>
    <property type="match status" value="2"/>
</dbReference>
<dbReference type="EMBL" id="JALIEA010000012">
    <property type="protein sequence ID" value="MCJ7858353.1"/>
    <property type="molecule type" value="Genomic_DNA"/>
</dbReference>
<protein>
    <submittedName>
        <fullName evidence="3">DegV family protein</fullName>
    </submittedName>
</protein>
<keyword evidence="1" id="KW-0446">Lipid-binding</keyword>
<organism evidence="3 4">
    <name type="scientific">Corynebacterium kalidii</name>
    <dbReference type="NCBI Taxonomy" id="2931982"/>
    <lineage>
        <taxon>Bacteria</taxon>
        <taxon>Bacillati</taxon>
        <taxon>Actinomycetota</taxon>
        <taxon>Actinomycetes</taxon>
        <taxon>Mycobacteriales</taxon>
        <taxon>Corynebacteriaceae</taxon>
        <taxon>Corynebacterium</taxon>
    </lineage>
</organism>
<reference evidence="3" key="1">
    <citation type="submission" date="2022-04" db="EMBL/GenBank/DDBJ databases">
        <title>Corynebacterium kalidii LD5P10.</title>
        <authorList>
            <person name="Sun J.Q."/>
        </authorList>
    </citation>
    <scope>NUCLEOTIDE SEQUENCE</scope>
    <source>
        <strain evidence="3">LD5P10</strain>
    </source>
</reference>
<feature type="compositionally biased region" description="Low complexity" evidence="2">
    <location>
        <begin position="252"/>
        <end position="268"/>
    </location>
</feature>
<dbReference type="PANTHER" id="PTHR33434">
    <property type="entry name" value="DEGV DOMAIN-CONTAINING PROTEIN DR_1986-RELATED"/>
    <property type="match status" value="1"/>
</dbReference>
<accession>A0A9X1WHL0</accession>
<dbReference type="PROSITE" id="PS51482">
    <property type="entry name" value="DEGV"/>
    <property type="match status" value="1"/>
</dbReference>
<dbReference type="NCBIfam" id="TIGR00762">
    <property type="entry name" value="DegV"/>
    <property type="match status" value="1"/>
</dbReference>
<dbReference type="AlphaFoldDB" id="A0A9X1WHL0"/>
<feature type="compositionally biased region" description="Basic and acidic residues" evidence="2">
    <location>
        <begin position="225"/>
        <end position="248"/>
    </location>
</feature>
<keyword evidence="4" id="KW-1185">Reference proteome</keyword>
<dbReference type="Gene3D" id="3.40.50.10170">
    <property type="match status" value="1"/>
</dbReference>
<feature type="compositionally biased region" description="Acidic residues" evidence="2">
    <location>
        <begin position="269"/>
        <end position="283"/>
    </location>
</feature>
<evidence type="ECO:0000256" key="1">
    <source>
        <dbReference type="ARBA" id="ARBA00023121"/>
    </source>
</evidence>
<gene>
    <name evidence="3" type="ORF">MUN33_06435</name>
</gene>